<accession>A0A9Q1GPP4</accession>
<evidence type="ECO:0000256" key="1">
    <source>
        <dbReference type="SAM" id="MobiDB-lite"/>
    </source>
</evidence>
<name>A0A9Q1GPP4_9CARY</name>
<dbReference type="EMBL" id="JAKOGI010002266">
    <property type="protein sequence ID" value="KAJ8422393.1"/>
    <property type="molecule type" value="Genomic_DNA"/>
</dbReference>
<dbReference type="AlphaFoldDB" id="A0A9Q1GPP4"/>
<comment type="caution">
    <text evidence="2">The sequence shown here is derived from an EMBL/GenBank/DDBJ whole genome shotgun (WGS) entry which is preliminary data.</text>
</comment>
<keyword evidence="3" id="KW-1185">Reference proteome</keyword>
<evidence type="ECO:0000313" key="2">
    <source>
        <dbReference type="EMBL" id="KAJ8422393.1"/>
    </source>
</evidence>
<protein>
    <submittedName>
        <fullName evidence="2">Uncharacterized protein</fullName>
    </submittedName>
</protein>
<feature type="compositionally biased region" description="Basic and acidic residues" evidence="1">
    <location>
        <begin position="78"/>
        <end position="95"/>
    </location>
</feature>
<evidence type="ECO:0000313" key="3">
    <source>
        <dbReference type="Proteomes" id="UP001153076"/>
    </source>
</evidence>
<dbReference type="Proteomes" id="UP001153076">
    <property type="component" value="Unassembled WGS sequence"/>
</dbReference>
<gene>
    <name evidence="2" type="ORF">Cgig2_028208</name>
</gene>
<organism evidence="2 3">
    <name type="scientific">Carnegiea gigantea</name>
    <dbReference type="NCBI Taxonomy" id="171969"/>
    <lineage>
        <taxon>Eukaryota</taxon>
        <taxon>Viridiplantae</taxon>
        <taxon>Streptophyta</taxon>
        <taxon>Embryophyta</taxon>
        <taxon>Tracheophyta</taxon>
        <taxon>Spermatophyta</taxon>
        <taxon>Magnoliopsida</taxon>
        <taxon>eudicotyledons</taxon>
        <taxon>Gunneridae</taxon>
        <taxon>Pentapetalae</taxon>
        <taxon>Caryophyllales</taxon>
        <taxon>Cactineae</taxon>
        <taxon>Cactaceae</taxon>
        <taxon>Cactoideae</taxon>
        <taxon>Echinocereeae</taxon>
        <taxon>Carnegiea</taxon>
    </lineage>
</organism>
<sequence>MSTGSNIILAGEMIGAKEAPNIPTVIHMLLSLKAFNPLSSFQFLITDSFARSLVDGERIAELVTSGVAGCSLLGLDRDRIEDRPGPDRTGPDRTGPDLSVFGPVPVQTDGPVDRFKIANFNSFLPSFPEPGPVALPSPSPFASPLHLSPFGVRLFPARPAVFRWPLSRLASLSASLSPLPTYSQSQTSLSVVHVWLSSPLPTVKTTTIGRPSRLPAGPSACFCVGESSVQSSLLSSTCPAPAVVLRARLDPLSLSSLPTTEVREQATASTQYSVVSTAEAAVNRE</sequence>
<proteinExistence type="predicted"/>
<reference evidence="2" key="1">
    <citation type="submission" date="2022-04" db="EMBL/GenBank/DDBJ databases">
        <title>Carnegiea gigantea Genome sequencing and assembly v2.</title>
        <authorList>
            <person name="Copetti D."/>
            <person name="Sanderson M.J."/>
            <person name="Burquez A."/>
            <person name="Wojciechowski M.F."/>
        </authorList>
    </citation>
    <scope>NUCLEOTIDE SEQUENCE</scope>
    <source>
        <strain evidence="2">SGP5-SGP5p</strain>
        <tissue evidence="2">Aerial part</tissue>
    </source>
</reference>
<feature type="region of interest" description="Disordered" evidence="1">
    <location>
        <begin position="78"/>
        <end position="103"/>
    </location>
</feature>